<reference evidence="2 3" key="1">
    <citation type="submission" date="2017-03" db="EMBL/GenBank/DDBJ databases">
        <title>Genome Survey of Euroglyphus maynei.</title>
        <authorList>
            <person name="Arlian L.G."/>
            <person name="Morgan M.S."/>
            <person name="Rider S.D."/>
        </authorList>
    </citation>
    <scope>NUCLEOTIDE SEQUENCE [LARGE SCALE GENOMIC DNA]</scope>
    <source>
        <strain evidence="2">Arlian Lab</strain>
        <tissue evidence="2">Whole body</tissue>
    </source>
</reference>
<name>A0A1Y3BDQ0_EURMA</name>
<accession>A0A1Y3BDQ0</accession>
<dbReference type="Proteomes" id="UP000194236">
    <property type="component" value="Unassembled WGS sequence"/>
</dbReference>
<comment type="caution">
    <text evidence="2">The sequence shown here is derived from an EMBL/GenBank/DDBJ whole genome shotgun (WGS) entry which is preliminary data.</text>
</comment>
<organism evidence="2 3">
    <name type="scientific">Euroglyphus maynei</name>
    <name type="common">Mayne's house dust mite</name>
    <dbReference type="NCBI Taxonomy" id="6958"/>
    <lineage>
        <taxon>Eukaryota</taxon>
        <taxon>Metazoa</taxon>
        <taxon>Ecdysozoa</taxon>
        <taxon>Arthropoda</taxon>
        <taxon>Chelicerata</taxon>
        <taxon>Arachnida</taxon>
        <taxon>Acari</taxon>
        <taxon>Acariformes</taxon>
        <taxon>Sarcoptiformes</taxon>
        <taxon>Astigmata</taxon>
        <taxon>Psoroptidia</taxon>
        <taxon>Analgoidea</taxon>
        <taxon>Pyroglyphidae</taxon>
        <taxon>Pyroglyphinae</taxon>
        <taxon>Euroglyphus</taxon>
    </lineage>
</organism>
<sequence>MVINRMKRIVIFHHVLPINFVVRMPYVYRLNGVVMAIPIVMMQMMN</sequence>
<keyword evidence="1" id="KW-0472">Membrane</keyword>
<keyword evidence="3" id="KW-1185">Reference proteome</keyword>
<keyword evidence="1" id="KW-1133">Transmembrane helix</keyword>
<feature type="transmembrane region" description="Helical" evidence="1">
    <location>
        <begin position="26"/>
        <end position="45"/>
    </location>
</feature>
<evidence type="ECO:0000313" key="2">
    <source>
        <dbReference type="EMBL" id="OTF77295.1"/>
    </source>
</evidence>
<evidence type="ECO:0000256" key="1">
    <source>
        <dbReference type="SAM" id="Phobius"/>
    </source>
</evidence>
<evidence type="ECO:0000313" key="3">
    <source>
        <dbReference type="Proteomes" id="UP000194236"/>
    </source>
</evidence>
<dbReference type="AlphaFoldDB" id="A0A1Y3BDQ0"/>
<dbReference type="EMBL" id="MUJZ01033385">
    <property type="protein sequence ID" value="OTF77295.1"/>
    <property type="molecule type" value="Genomic_DNA"/>
</dbReference>
<keyword evidence="1" id="KW-0812">Transmembrane</keyword>
<gene>
    <name evidence="2" type="ORF">BLA29_015202</name>
</gene>
<proteinExistence type="predicted"/>
<protein>
    <submittedName>
        <fullName evidence="2">Uncharacterized protein</fullName>
    </submittedName>
</protein>